<dbReference type="RefSeq" id="WP_252120202.1">
    <property type="nucleotide sequence ID" value="NZ_AP014612.1"/>
</dbReference>
<dbReference type="AlphaFoldDB" id="A0A1L7LJG5"/>
<gene>
    <name evidence="3" type="ORF">SRT_10660</name>
</gene>
<dbReference type="Pfam" id="PF14765">
    <property type="entry name" value="PS-DH"/>
    <property type="match status" value="1"/>
</dbReference>
<dbReference type="Proteomes" id="UP000217758">
    <property type="component" value="Chromosome"/>
</dbReference>
<dbReference type="PROSITE" id="PS52019">
    <property type="entry name" value="PKS_MFAS_DH"/>
    <property type="match status" value="1"/>
</dbReference>
<keyword evidence="4" id="KW-1185">Reference proteome</keyword>
<comment type="caution">
    <text evidence="1">Lacks conserved residue(s) required for the propagation of feature annotation.</text>
</comment>
<feature type="region of interest" description="C-terminal hotdog fold" evidence="1">
    <location>
        <begin position="9"/>
        <end position="153"/>
    </location>
</feature>
<dbReference type="KEGG" id="strg:SRT_10660"/>
<protein>
    <submittedName>
        <fullName evidence="3">Beta-ketoacyl synthase</fullName>
    </submittedName>
</protein>
<evidence type="ECO:0000313" key="3">
    <source>
        <dbReference type="EMBL" id="BAQ24327.1"/>
    </source>
</evidence>
<evidence type="ECO:0000256" key="1">
    <source>
        <dbReference type="PROSITE-ProRule" id="PRU01363"/>
    </source>
</evidence>
<feature type="region of interest" description="N-terminal hotdog fold" evidence="1">
    <location>
        <position position="1"/>
    </location>
</feature>
<dbReference type="EMBL" id="AP014612">
    <property type="protein sequence ID" value="BAQ24327.1"/>
    <property type="molecule type" value="Genomic_DNA"/>
</dbReference>
<dbReference type="InterPro" id="IPR042104">
    <property type="entry name" value="PKS_dehydratase_sf"/>
</dbReference>
<reference evidence="3 4" key="1">
    <citation type="journal article" date="2016" name="Microbiol. Immunol.">
        <title>Complete genome sequence of Streptococcus troglodytae TKU31 isolated from the oral cavity of a chimpanzee (Pan troglodytes).</title>
        <authorList>
            <person name="Okamoto M."/>
            <person name="Naito M."/>
            <person name="Miyanohara M."/>
            <person name="Imai S."/>
            <person name="Nomura Y."/>
            <person name="Saito W."/>
            <person name="Momoi Y."/>
            <person name="Takada K."/>
            <person name="Miyabe-Nishiwaki T."/>
            <person name="Tomonaga M."/>
            <person name="Hanada N."/>
        </authorList>
    </citation>
    <scope>NUCLEOTIDE SEQUENCE [LARGE SCALE GENOMIC DNA]</scope>
    <source>
        <strain evidence="4">TKU 31</strain>
    </source>
</reference>
<dbReference type="Gene3D" id="3.10.129.110">
    <property type="entry name" value="Polyketide synthase dehydratase"/>
    <property type="match status" value="1"/>
</dbReference>
<evidence type="ECO:0000313" key="4">
    <source>
        <dbReference type="Proteomes" id="UP000217758"/>
    </source>
</evidence>
<name>A0A1L7LJG5_9STRE</name>
<proteinExistence type="predicted"/>
<dbReference type="InterPro" id="IPR049900">
    <property type="entry name" value="PKS_mFAS_DH"/>
</dbReference>
<accession>A0A1L7LJG5</accession>
<dbReference type="InterPro" id="IPR049551">
    <property type="entry name" value="PKS_DH_C"/>
</dbReference>
<sequence>MNDLLKKCTKSITGNQFYSDFLGEALYLGETMHSIQRIDYNSHEALLELEINENKHIQNEYILHPSLINGIVECTIVLIKENEFMENAVYMPFALEKLTILNTIPNRCYAYLRYENDKKGDYLFNIDILNSNGDIIAIFSQLWIRVMPMQKYKRITNKSQNNQEEIKLMLKRLVLGEIDVDRVANYIGGLLDET</sequence>
<feature type="domain" description="PKS/mFAS DH" evidence="2">
    <location>
        <begin position="1"/>
        <end position="153"/>
    </location>
</feature>
<organism evidence="3 4">
    <name type="scientific">Streptococcus troglodytae</name>
    <dbReference type="NCBI Taxonomy" id="1111760"/>
    <lineage>
        <taxon>Bacteria</taxon>
        <taxon>Bacillati</taxon>
        <taxon>Bacillota</taxon>
        <taxon>Bacilli</taxon>
        <taxon>Lactobacillales</taxon>
        <taxon>Streptococcaceae</taxon>
        <taxon>Streptococcus</taxon>
    </lineage>
</organism>
<evidence type="ECO:0000259" key="2">
    <source>
        <dbReference type="PROSITE" id="PS52019"/>
    </source>
</evidence>